<dbReference type="EMBL" id="SLWM01000005">
    <property type="protein sequence ID" value="TCO24446.1"/>
    <property type="molecule type" value="Genomic_DNA"/>
</dbReference>
<evidence type="ECO:0000313" key="1">
    <source>
        <dbReference type="EMBL" id="TCO24446.1"/>
    </source>
</evidence>
<gene>
    <name evidence="1" type="ORF">EV644_105480</name>
</gene>
<keyword evidence="2" id="KW-1185">Reference proteome</keyword>
<evidence type="ECO:0008006" key="3">
    <source>
        <dbReference type="Google" id="ProtNLM"/>
    </source>
</evidence>
<reference evidence="1 2" key="1">
    <citation type="journal article" date="2015" name="Stand. Genomic Sci.">
        <title>Genomic Encyclopedia of Bacterial and Archaeal Type Strains, Phase III: the genomes of soil and plant-associated and newly described type strains.</title>
        <authorList>
            <person name="Whitman W.B."/>
            <person name="Woyke T."/>
            <person name="Klenk H.P."/>
            <person name="Zhou Y."/>
            <person name="Lilburn T.G."/>
            <person name="Beck B.J."/>
            <person name="De Vos P."/>
            <person name="Vandamme P."/>
            <person name="Eisen J.A."/>
            <person name="Garrity G."/>
            <person name="Hugenholtz P."/>
            <person name="Kyrpides N.C."/>
        </authorList>
    </citation>
    <scope>NUCLEOTIDE SEQUENCE [LARGE SCALE GENOMIC DNA]</scope>
    <source>
        <strain evidence="1 2">VKM Ac-2538</strain>
    </source>
</reference>
<name>A0ABY2BME5_9ACTN</name>
<proteinExistence type="predicted"/>
<sequence length="106" mass="11959">MLKGGRCLGAEVRELQRDAFGAPPDNWSLDCDFHFGSYAKKTPVLDEFIEDFRRRHGQRLDWVYVAKMMYAVFAKVGRGEIDRGKTVVAHISGSDPALRAVEYAGH</sequence>
<dbReference type="InterPro" id="IPR036052">
    <property type="entry name" value="TrpB-like_PALP_sf"/>
</dbReference>
<comment type="caution">
    <text evidence="1">The sequence shown here is derived from an EMBL/GenBank/DDBJ whole genome shotgun (WGS) entry which is preliminary data.</text>
</comment>
<accession>A0ABY2BME5</accession>
<dbReference type="Gene3D" id="3.40.50.1100">
    <property type="match status" value="1"/>
</dbReference>
<protein>
    <recommendedName>
        <fullName evidence="3">1-aminocyclopropane-1-carboxylate deaminase</fullName>
    </recommendedName>
</protein>
<dbReference type="SUPFAM" id="SSF53686">
    <property type="entry name" value="Tryptophan synthase beta subunit-like PLP-dependent enzymes"/>
    <property type="match status" value="1"/>
</dbReference>
<organism evidence="1 2">
    <name type="scientific">Kribbella orskensis</name>
    <dbReference type="NCBI Taxonomy" id="2512216"/>
    <lineage>
        <taxon>Bacteria</taxon>
        <taxon>Bacillati</taxon>
        <taxon>Actinomycetota</taxon>
        <taxon>Actinomycetes</taxon>
        <taxon>Propionibacteriales</taxon>
        <taxon>Kribbellaceae</taxon>
        <taxon>Kribbella</taxon>
    </lineage>
</organism>
<evidence type="ECO:0000313" key="2">
    <source>
        <dbReference type="Proteomes" id="UP000295818"/>
    </source>
</evidence>
<dbReference type="Proteomes" id="UP000295818">
    <property type="component" value="Unassembled WGS sequence"/>
</dbReference>